<accession>A0A2K1DW87</accession>
<protein>
    <recommendedName>
        <fullName evidence="4">DUF4190 domain-containing protein</fullName>
    </recommendedName>
</protein>
<keyword evidence="1" id="KW-0812">Transmembrane</keyword>
<reference evidence="2 3" key="1">
    <citation type="submission" date="2018-01" db="EMBL/GenBank/DDBJ databases">
        <title>The draft genome of Hanstruepera neustonica JCM19743.</title>
        <authorList>
            <person name="He R.-H."/>
            <person name="Du Z.-J."/>
        </authorList>
    </citation>
    <scope>NUCLEOTIDE SEQUENCE [LARGE SCALE GENOMIC DNA]</scope>
    <source>
        <strain evidence="2 3">JCM19743</strain>
    </source>
</reference>
<evidence type="ECO:0008006" key="4">
    <source>
        <dbReference type="Google" id="ProtNLM"/>
    </source>
</evidence>
<gene>
    <name evidence="2" type="ORF">C1T31_12110</name>
</gene>
<dbReference type="OrthoDB" id="1099888at2"/>
<proteinExistence type="predicted"/>
<dbReference type="EMBL" id="POWF01000009">
    <property type="protein sequence ID" value="PNQ72292.1"/>
    <property type="molecule type" value="Genomic_DNA"/>
</dbReference>
<dbReference type="Pfam" id="PF07666">
    <property type="entry name" value="MpPF26"/>
    <property type="match status" value="1"/>
</dbReference>
<feature type="transmembrane region" description="Helical" evidence="1">
    <location>
        <begin position="63"/>
        <end position="86"/>
    </location>
</feature>
<sequence length="111" mass="12460">MEKQKLPNATVSLILAILSFIGCCCTSGFGGVLLSGIALFLVNKDKKKYIENPELYDNYGQLNTARIIAIIGLVLSIIIVGVYIYLQATGQYDEMQQEYMKMLEEMQKNQQ</sequence>
<keyword evidence="3" id="KW-1185">Reference proteome</keyword>
<keyword evidence="1" id="KW-0472">Membrane</keyword>
<dbReference type="NCBIfam" id="NF040945">
    <property type="entry name" value="CCC_membrane"/>
    <property type="match status" value="1"/>
</dbReference>
<feature type="transmembrane region" description="Helical" evidence="1">
    <location>
        <begin position="12"/>
        <end position="42"/>
    </location>
</feature>
<dbReference type="AlphaFoldDB" id="A0A2K1DW87"/>
<keyword evidence="1" id="KW-1133">Transmembrane helix</keyword>
<evidence type="ECO:0000256" key="1">
    <source>
        <dbReference type="SAM" id="Phobius"/>
    </source>
</evidence>
<dbReference type="RefSeq" id="WP_103052778.1">
    <property type="nucleotide sequence ID" value="NZ_POWF01000009.1"/>
</dbReference>
<comment type="caution">
    <text evidence="2">The sequence shown here is derived from an EMBL/GenBank/DDBJ whole genome shotgun (WGS) entry which is preliminary data.</text>
</comment>
<dbReference type="Proteomes" id="UP000236641">
    <property type="component" value="Unassembled WGS sequence"/>
</dbReference>
<evidence type="ECO:0000313" key="3">
    <source>
        <dbReference type="Proteomes" id="UP000236641"/>
    </source>
</evidence>
<dbReference type="InterPro" id="IPR011655">
    <property type="entry name" value="MpPF26"/>
</dbReference>
<evidence type="ECO:0000313" key="2">
    <source>
        <dbReference type="EMBL" id="PNQ72292.1"/>
    </source>
</evidence>
<dbReference type="PROSITE" id="PS51257">
    <property type="entry name" value="PROKAR_LIPOPROTEIN"/>
    <property type="match status" value="1"/>
</dbReference>
<name>A0A2K1DW87_9FLAO</name>
<organism evidence="2 3">
    <name type="scientific">Hanstruepera neustonica</name>
    <dbReference type="NCBI Taxonomy" id="1445657"/>
    <lineage>
        <taxon>Bacteria</taxon>
        <taxon>Pseudomonadati</taxon>
        <taxon>Bacteroidota</taxon>
        <taxon>Flavobacteriia</taxon>
        <taxon>Flavobacteriales</taxon>
        <taxon>Flavobacteriaceae</taxon>
        <taxon>Hanstruepera</taxon>
    </lineage>
</organism>